<evidence type="ECO:0000256" key="1">
    <source>
        <dbReference type="SAM" id="MobiDB-lite"/>
    </source>
</evidence>
<comment type="caution">
    <text evidence="2">The sequence shown here is derived from an EMBL/GenBank/DDBJ whole genome shotgun (WGS) entry which is preliminary data.</text>
</comment>
<dbReference type="EMBL" id="JBJQOH010000007">
    <property type="protein sequence ID" value="KAL3680599.1"/>
    <property type="molecule type" value="Genomic_DNA"/>
</dbReference>
<dbReference type="Proteomes" id="UP001633002">
    <property type="component" value="Unassembled WGS sequence"/>
</dbReference>
<gene>
    <name evidence="2" type="ORF">R1sor_023555</name>
</gene>
<organism evidence="2 3">
    <name type="scientific">Riccia sorocarpa</name>
    <dbReference type="NCBI Taxonomy" id="122646"/>
    <lineage>
        <taxon>Eukaryota</taxon>
        <taxon>Viridiplantae</taxon>
        <taxon>Streptophyta</taxon>
        <taxon>Embryophyta</taxon>
        <taxon>Marchantiophyta</taxon>
        <taxon>Marchantiopsida</taxon>
        <taxon>Marchantiidae</taxon>
        <taxon>Marchantiales</taxon>
        <taxon>Ricciaceae</taxon>
        <taxon>Riccia</taxon>
    </lineage>
</organism>
<evidence type="ECO:0000313" key="2">
    <source>
        <dbReference type="EMBL" id="KAL3680599.1"/>
    </source>
</evidence>
<proteinExistence type="predicted"/>
<name>A0ABD3GTY6_9MARC</name>
<evidence type="ECO:0000313" key="3">
    <source>
        <dbReference type="Proteomes" id="UP001633002"/>
    </source>
</evidence>
<reference evidence="2 3" key="1">
    <citation type="submission" date="2024-09" db="EMBL/GenBank/DDBJ databases">
        <title>Chromosome-scale assembly of Riccia sorocarpa.</title>
        <authorList>
            <person name="Paukszto L."/>
        </authorList>
    </citation>
    <scope>NUCLEOTIDE SEQUENCE [LARGE SCALE GENOMIC DNA]</scope>
    <source>
        <strain evidence="2">LP-2024</strain>
        <tissue evidence="2">Aerial parts of the thallus</tissue>
    </source>
</reference>
<sequence length="273" mass="30433">MRWQAMGFVDIACPNEQRQLREGRKSGGIIKEGAFPHRELASELVLKSPELQVYPFGEGLSELDSVERVRSATGTSIAVGSCENRSIYEKEERRVDFVWGQFVATLLSMYYIGTRLVDGYIEVRLSDSSRVGSDSRSQQIRREHFVWVGGILEGVIGIDWTIGRRTFTHSTIARRENLKSFSYSWRKEPPISYMIMAVAGESANGLAEKGHREELLSWLEKIVDLRSVGIIKSPEDEEDDVVDGTNDVGGGESRMGDGDNPESSFFAVDVGGS</sequence>
<feature type="region of interest" description="Disordered" evidence="1">
    <location>
        <begin position="234"/>
        <end position="273"/>
    </location>
</feature>
<protein>
    <submittedName>
        <fullName evidence="2">Uncharacterized protein</fullName>
    </submittedName>
</protein>
<keyword evidence="3" id="KW-1185">Reference proteome</keyword>
<dbReference type="AlphaFoldDB" id="A0ABD3GTY6"/>
<accession>A0ABD3GTY6</accession>